<feature type="compositionally biased region" description="Basic and acidic residues" evidence="1">
    <location>
        <begin position="730"/>
        <end position="741"/>
    </location>
</feature>
<reference evidence="3" key="1">
    <citation type="journal article" date="2019" name="Sci. Rep.">
        <title>Draft genome of Tanacetum cinerariifolium, the natural source of mosquito coil.</title>
        <authorList>
            <person name="Yamashiro T."/>
            <person name="Shiraishi A."/>
            <person name="Satake H."/>
            <person name="Nakayama K."/>
        </authorList>
    </citation>
    <scope>NUCLEOTIDE SEQUENCE</scope>
</reference>
<dbReference type="InterPro" id="IPR043502">
    <property type="entry name" value="DNA/RNA_pol_sf"/>
</dbReference>
<gene>
    <name evidence="3" type="ORF">Tci_061212</name>
</gene>
<evidence type="ECO:0000259" key="2">
    <source>
        <dbReference type="Pfam" id="PF07727"/>
    </source>
</evidence>
<evidence type="ECO:0000313" key="3">
    <source>
        <dbReference type="EMBL" id="GEU89234.1"/>
    </source>
</evidence>
<dbReference type="SUPFAM" id="SSF56672">
    <property type="entry name" value="DNA/RNA polymerases"/>
    <property type="match status" value="1"/>
</dbReference>
<dbReference type="AlphaFoldDB" id="A0A6L2NXD5"/>
<dbReference type="EMBL" id="BKCJ010009919">
    <property type="protein sequence ID" value="GEU89234.1"/>
    <property type="molecule type" value="Genomic_DNA"/>
</dbReference>
<dbReference type="InterPro" id="IPR013103">
    <property type="entry name" value="RVT_2"/>
</dbReference>
<accession>A0A6L2NXD5</accession>
<sequence length="822" mass="94101">MGFRNKKDERGIVVRNKARLIAQGYTQEEGIDYEEVFAPVAWIEAIRLFLAYASFMGFMVYQMDVKSAFLYGTIKEEVYVCQPLGFEDPDYPDKVYKVFKELYGLHQAPRAWYETLANYLLENGFQRGKIDQTLFIKRQKGDILLVQIYVDDIIFGSTNTNLCKAFEKLMKDNFQMSSMGELIFFLGLQVKQKRDGIFISQDKYVAEILRKFGVNTPRCDEDRLELMELTVFLLTNVEKIRVEFWTIVAVKKVNNVTRLQALVDKKKVIITEATIRDALHLANAEGVKCLPNEEIFDELARMGYEKPSTKLTFYKAFSQARNKLVISQPIPQSTLPCPDPKGEVGEDADEVHVKNVNAAGVVTEGAAGGIIANIDADEDVILEDAKDGQVPDEEESEPIQHQEVVDVVTNAKIITEVVTVAITTITAADVPIPAATTAVAPTHTVAPSKRRNGVVIRDHQETATPSTIIHSEAKSKDKGKGILVGEPKPLKKQAQIKQDEKYARELEAELNKNIDWDEVIDHVQRKKKEDKAVKRYQSLKRKPQTKAQARKNMMIYLRNVVGFKMDYFKARYTCSNLEKSKKCSWSRKSQELEAVGILWCADNYIYNNTVDFTGKEEISTHKEDFTFQIENTYTKKQKKMYYPRFTKAIIHQFITKDKLISIRNRMFMHNAEDDSILDPMRFVSKADDFQVYGALLPEKKAPATTDKSKGSDLMFEAALLEEAQDDPQQADDKRTDSKNQETNDDEEESENEFVHIPEDYVPTDDETNDETKDVDEELYNRIDKELYGDVIFRFTDAEKDDKDEEDTDMTDSTHVQNEQTQE</sequence>
<protein>
    <submittedName>
        <fullName evidence="3">Copia protein</fullName>
    </submittedName>
</protein>
<comment type="caution">
    <text evidence="3">The sequence shown here is derived from an EMBL/GenBank/DDBJ whole genome shotgun (WGS) entry which is preliminary data.</text>
</comment>
<feature type="compositionally biased region" description="Acidic residues" evidence="1">
    <location>
        <begin position="761"/>
        <end position="776"/>
    </location>
</feature>
<dbReference type="Pfam" id="PF07727">
    <property type="entry name" value="RVT_2"/>
    <property type="match status" value="1"/>
</dbReference>
<feature type="region of interest" description="Disordered" evidence="1">
    <location>
        <begin position="792"/>
        <end position="822"/>
    </location>
</feature>
<feature type="region of interest" description="Disordered" evidence="1">
    <location>
        <begin position="721"/>
        <end position="776"/>
    </location>
</feature>
<feature type="compositionally biased region" description="Polar residues" evidence="1">
    <location>
        <begin position="812"/>
        <end position="822"/>
    </location>
</feature>
<evidence type="ECO:0000256" key="1">
    <source>
        <dbReference type="SAM" id="MobiDB-lite"/>
    </source>
</evidence>
<feature type="domain" description="Reverse transcriptase Ty1/copia-type" evidence="2">
    <location>
        <begin position="3"/>
        <end position="214"/>
    </location>
</feature>
<name>A0A6L2NXD5_TANCI</name>
<proteinExistence type="predicted"/>
<organism evidence="3">
    <name type="scientific">Tanacetum cinerariifolium</name>
    <name type="common">Dalmatian daisy</name>
    <name type="synonym">Chrysanthemum cinerariifolium</name>
    <dbReference type="NCBI Taxonomy" id="118510"/>
    <lineage>
        <taxon>Eukaryota</taxon>
        <taxon>Viridiplantae</taxon>
        <taxon>Streptophyta</taxon>
        <taxon>Embryophyta</taxon>
        <taxon>Tracheophyta</taxon>
        <taxon>Spermatophyta</taxon>
        <taxon>Magnoliopsida</taxon>
        <taxon>eudicotyledons</taxon>
        <taxon>Gunneridae</taxon>
        <taxon>Pentapetalae</taxon>
        <taxon>asterids</taxon>
        <taxon>campanulids</taxon>
        <taxon>Asterales</taxon>
        <taxon>Asteraceae</taxon>
        <taxon>Asteroideae</taxon>
        <taxon>Anthemideae</taxon>
        <taxon>Anthemidinae</taxon>
        <taxon>Tanacetum</taxon>
    </lineage>
</organism>
<feature type="compositionally biased region" description="Acidic residues" evidence="1">
    <location>
        <begin position="742"/>
        <end position="751"/>
    </location>
</feature>